<feature type="transmembrane region" description="Helical" evidence="7">
    <location>
        <begin position="20"/>
        <end position="39"/>
    </location>
</feature>
<dbReference type="SMART" id="SM00304">
    <property type="entry name" value="HAMP"/>
    <property type="match status" value="1"/>
</dbReference>
<evidence type="ECO:0000313" key="9">
    <source>
        <dbReference type="EMBL" id="RTE05750.1"/>
    </source>
</evidence>
<dbReference type="PANTHER" id="PTHR34220:SF7">
    <property type="entry name" value="SENSOR HISTIDINE KINASE YPDA"/>
    <property type="match status" value="1"/>
</dbReference>
<dbReference type="RefSeq" id="WP_126143733.1">
    <property type="nucleotide sequence ID" value="NZ_RXHU01000078.1"/>
</dbReference>
<dbReference type="SUPFAM" id="SSF55874">
    <property type="entry name" value="ATPase domain of HSP90 chaperone/DNA topoisomerase II/histidine kinase"/>
    <property type="match status" value="1"/>
</dbReference>
<dbReference type="Pfam" id="PF06580">
    <property type="entry name" value="His_kinase"/>
    <property type="match status" value="1"/>
</dbReference>
<keyword evidence="7" id="KW-1133">Transmembrane helix</keyword>
<dbReference type="Gene3D" id="3.30.565.10">
    <property type="entry name" value="Histidine kinase-like ATPase, C-terminal domain"/>
    <property type="match status" value="1"/>
</dbReference>
<evidence type="ECO:0000256" key="2">
    <source>
        <dbReference type="ARBA" id="ARBA00022475"/>
    </source>
</evidence>
<feature type="domain" description="HAMP" evidence="8">
    <location>
        <begin position="303"/>
        <end position="355"/>
    </location>
</feature>
<comment type="caution">
    <text evidence="9">The sequence shown here is derived from an EMBL/GenBank/DDBJ whole genome shotgun (WGS) entry which is preliminary data.</text>
</comment>
<dbReference type="InterPro" id="IPR036890">
    <property type="entry name" value="HATPase_C_sf"/>
</dbReference>
<keyword evidence="7" id="KW-0812">Transmembrane</keyword>
<dbReference type="Pfam" id="PF02518">
    <property type="entry name" value="HATPase_c"/>
    <property type="match status" value="1"/>
</dbReference>
<comment type="subcellular location">
    <subcellularLocation>
        <location evidence="1">Cell membrane</location>
        <topology evidence="1">Multi-pass membrane protein</topology>
    </subcellularLocation>
</comment>
<keyword evidence="10" id="KW-1185">Reference proteome</keyword>
<protein>
    <submittedName>
        <fullName evidence="9">Sensor histidine kinase</fullName>
    </submittedName>
</protein>
<gene>
    <name evidence="9" type="ORF">EJQ19_23755</name>
</gene>
<evidence type="ECO:0000256" key="3">
    <source>
        <dbReference type="ARBA" id="ARBA00022553"/>
    </source>
</evidence>
<organism evidence="9 10">
    <name type="scientific">Paenibacillus whitsoniae</name>
    <dbReference type="NCBI Taxonomy" id="2496558"/>
    <lineage>
        <taxon>Bacteria</taxon>
        <taxon>Bacillati</taxon>
        <taxon>Bacillota</taxon>
        <taxon>Bacilli</taxon>
        <taxon>Bacillales</taxon>
        <taxon>Paenibacillaceae</taxon>
        <taxon>Paenibacillus</taxon>
    </lineage>
</organism>
<dbReference type="GO" id="GO:0000155">
    <property type="term" value="F:phosphorelay sensor kinase activity"/>
    <property type="evidence" value="ECO:0007669"/>
    <property type="project" value="InterPro"/>
</dbReference>
<dbReference type="Proteomes" id="UP000276128">
    <property type="component" value="Unassembled WGS sequence"/>
</dbReference>
<keyword evidence="6 7" id="KW-0472">Membrane</keyword>
<dbReference type="PROSITE" id="PS50885">
    <property type="entry name" value="HAMP"/>
    <property type="match status" value="1"/>
</dbReference>
<dbReference type="Gene3D" id="6.10.340.10">
    <property type="match status" value="1"/>
</dbReference>
<keyword evidence="2" id="KW-1003">Cell membrane</keyword>
<evidence type="ECO:0000256" key="4">
    <source>
        <dbReference type="ARBA" id="ARBA00022679"/>
    </source>
</evidence>
<dbReference type="PANTHER" id="PTHR34220">
    <property type="entry name" value="SENSOR HISTIDINE KINASE YPDA"/>
    <property type="match status" value="1"/>
</dbReference>
<evidence type="ECO:0000259" key="8">
    <source>
        <dbReference type="PROSITE" id="PS50885"/>
    </source>
</evidence>
<keyword evidence="3" id="KW-0597">Phosphoprotein</keyword>
<dbReference type="OrthoDB" id="2494122at2"/>
<dbReference type="InterPro" id="IPR003594">
    <property type="entry name" value="HATPase_dom"/>
</dbReference>
<accession>A0A430J7V0</accession>
<evidence type="ECO:0000256" key="6">
    <source>
        <dbReference type="ARBA" id="ARBA00023136"/>
    </source>
</evidence>
<reference evidence="9 10" key="1">
    <citation type="submission" date="2018-12" db="EMBL/GenBank/DDBJ databases">
        <title>Bacillus ochoae sp. nov., Paenibacillus whitsoniae sp. nov., Paenibacillus spiritus sp. nov. Isolated from the Mars Exploration Rover during spacecraft assembly.</title>
        <authorList>
            <person name="Seuylemezian A."/>
            <person name="Vaishampayan P."/>
        </authorList>
    </citation>
    <scope>NUCLEOTIDE SEQUENCE [LARGE SCALE GENOMIC DNA]</scope>
    <source>
        <strain evidence="9 10">MER 54</strain>
    </source>
</reference>
<keyword evidence="5 9" id="KW-0418">Kinase</keyword>
<dbReference type="InterPro" id="IPR010559">
    <property type="entry name" value="Sig_transdc_His_kin_internal"/>
</dbReference>
<dbReference type="EMBL" id="RXHU01000078">
    <property type="protein sequence ID" value="RTE05750.1"/>
    <property type="molecule type" value="Genomic_DNA"/>
</dbReference>
<dbReference type="SUPFAM" id="SSF158472">
    <property type="entry name" value="HAMP domain-like"/>
    <property type="match status" value="1"/>
</dbReference>
<dbReference type="InterPro" id="IPR050640">
    <property type="entry name" value="Bact_2-comp_sensor_kinase"/>
</dbReference>
<dbReference type="Pfam" id="PF00672">
    <property type="entry name" value="HAMP"/>
    <property type="match status" value="1"/>
</dbReference>
<dbReference type="GO" id="GO:0005886">
    <property type="term" value="C:plasma membrane"/>
    <property type="evidence" value="ECO:0007669"/>
    <property type="project" value="UniProtKB-SubCell"/>
</dbReference>
<evidence type="ECO:0000256" key="5">
    <source>
        <dbReference type="ARBA" id="ARBA00022777"/>
    </source>
</evidence>
<evidence type="ECO:0000313" key="10">
    <source>
        <dbReference type="Proteomes" id="UP000276128"/>
    </source>
</evidence>
<sequence length="592" mass="67235">MIRRRLTGTSFLSSVSTKLFILTFLSVVVVFVVIAFFGYQRLFAPIRQNNEKQLQSSVVQIENYIKTVMNSLQSQLIFLANPVLYDNMDENGFSQLIDNIMTFHQDQLQSIYLIENGKVRISSPYGYQFYIAPEMITEIMAQTSKTGFWWSQPHAVSQRSVITVSKQVDSKRLIVLDINLDALTGPQIIQGEKQRIYLFTSQGDYLSTNTYLAYPNSYKDHLEMKDALQALTRKSGTSYNNVHTSFGDYAVLSSNQNRWDWVVFSVIEESQAFPLLAPLKRQSIFVLLTAIILAIIVSVWIANYIHKPVTVITRQFKAAARGELEARIKLRRNDEFTFIADGFNRMMGNIQSLFDDLRASEEKKRHHELKVLQSQIHPHFLNNTLNAIYCLGEAGYSGQMGEMLRSLMGLLQYSTDKVGDIVTVEDELLQLENYVQLMNLRYGDVFEMDIAIPESFYSTPIPKLTVITLVENSIFYGLSKKGVNHIIVSGKWSETDYVALEVSDTGPGIDPAKLAVMMAETETLNPHKGLNNLGLRNVHERLRMTFGLAYGLQFHNEPEEGLSVTIHLPSEEVWKNQICQGGMSHVKAVDGR</sequence>
<keyword evidence="4" id="KW-0808">Transferase</keyword>
<dbReference type="CDD" id="cd06225">
    <property type="entry name" value="HAMP"/>
    <property type="match status" value="1"/>
</dbReference>
<name>A0A430J7V0_9BACL</name>
<evidence type="ECO:0000256" key="1">
    <source>
        <dbReference type="ARBA" id="ARBA00004651"/>
    </source>
</evidence>
<dbReference type="AlphaFoldDB" id="A0A430J7V0"/>
<feature type="transmembrane region" description="Helical" evidence="7">
    <location>
        <begin position="284"/>
        <end position="305"/>
    </location>
</feature>
<proteinExistence type="predicted"/>
<evidence type="ECO:0000256" key="7">
    <source>
        <dbReference type="SAM" id="Phobius"/>
    </source>
</evidence>
<dbReference type="InterPro" id="IPR003660">
    <property type="entry name" value="HAMP_dom"/>
</dbReference>